<dbReference type="Gene3D" id="3.40.630.30">
    <property type="match status" value="1"/>
</dbReference>
<proteinExistence type="predicted"/>
<dbReference type="InterPro" id="IPR016181">
    <property type="entry name" value="Acyl_CoA_acyltransferase"/>
</dbReference>
<organism evidence="2 3">
    <name type="scientific">Aspergillus cavernicola</name>
    <dbReference type="NCBI Taxonomy" id="176166"/>
    <lineage>
        <taxon>Eukaryota</taxon>
        <taxon>Fungi</taxon>
        <taxon>Dikarya</taxon>
        <taxon>Ascomycota</taxon>
        <taxon>Pezizomycotina</taxon>
        <taxon>Eurotiomycetes</taxon>
        <taxon>Eurotiomycetidae</taxon>
        <taxon>Eurotiales</taxon>
        <taxon>Aspergillaceae</taxon>
        <taxon>Aspergillus</taxon>
        <taxon>Aspergillus subgen. Nidulantes</taxon>
    </lineage>
</organism>
<sequence>MTDISDPNNPTITISTEPSYPTQPYSVLIPPPSDLKPLYTTRLILRPLEIDSDQHAAGMFRIRSRQDVVDWLWPRTPDTSITDTKTWMSGKLFPAPDSTGGLAPRLFFFIITPKDNENLILGSVGVNSLDPAPSLGYALHPDYWGRGFASEAAGAVVRAWWGLPRINEGVGLGLGLGLREEEGGEEKLYAASNCRNVGSVKVLERVGFEVYEYVHFIDRLAFMAMGRGNLK</sequence>
<reference evidence="2 3" key="1">
    <citation type="submission" date="2024-07" db="EMBL/GenBank/DDBJ databases">
        <title>Section-level genome sequencing and comparative genomics of Aspergillus sections Usti and Cavernicolus.</title>
        <authorList>
            <consortium name="Lawrence Berkeley National Laboratory"/>
            <person name="Nybo J.L."/>
            <person name="Vesth T.C."/>
            <person name="Theobald S."/>
            <person name="Frisvad J.C."/>
            <person name="Larsen T.O."/>
            <person name="Kjaerboelling I."/>
            <person name="Rothschild-Mancinelli K."/>
            <person name="Lyhne E.K."/>
            <person name="Kogle M.E."/>
            <person name="Barry K."/>
            <person name="Clum A."/>
            <person name="Na H."/>
            <person name="Ledsgaard L."/>
            <person name="Lin J."/>
            <person name="Lipzen A."/>
            <person name="Kuo A."/>
            <person name="Riley R."/>
            <person name="Mondo S."/>
            <person name="LaButti K."/>
            <person name="Haridas S."/>
            <person name="Pangalinan J."/>
            <person name="Salamov A.A."/>
            <person name="Simmons B.A."/>
            <person name="Magnuson J.K."/>
            <person name="Chen J."/>
            <person name="Drula E."/>
            <person name="Henrissat B."/>
            <person name="Wiebenga A."/>
            <person name="Lubbers R.J."/>
            <person name="Gomes A.C."/>
            <person name="Makela M.R."/>
            <person name="Stajich J."/>
            <person name="Grigoriev I.V."/>
            <person name="Mortensen U.H."/>
            <person name="De vries R.P."/>
            <person name="Baker S.E."/>
            <person name="Andersen M.R."/>
        </authorList>
    </citation>
    <scope>NUCLEOTIDE SEQUENCE [LARGE SCALE GENOMIC DNA]</scope>
    <source>
        <strain evidence="2 3">CBS 600.67</strain>
    </source>
</reference>
<name>A0ABR4I7U8_9EURO</name>
<dbReference type="SUPFAM" id="SSF55729">
    <property type="entry name" value="Acyl-CoA N-acyltransferases (Nat)"/>
    <property type="match status" value="1"/>
</dbReference>
<dbReference type="Proteomes" id="UP001610335">
    <property type="component" value="Unassembled WGS sequence"/>
</dbReference>
<dbReference type="PANTHER" id="PTHR43792">
    <property type="entry name" value="GNAT FAMILY, PUTATIVE (AFU_ORTHOLOGUE AFUA_3G00765)-RELATED-RELATED"/>
    <property type="match status" value="1"/>
</dbReference>
<evidence type="ECO:0000313" key="2">
    <source>
        <dbReference type="EMBL" id="KAL2823820.1"/>
    </source>
</evidence>
<keyword evidence="3" id="KW-1185">Reference proteome</keyword>
<evidence type="ECO:0000259" key="1">
    <source>
        <dbReference type="Pfam" id="PF13302"/>
    </source>
</evidence>
<gene>
    <name evidence="2" type="ORF">BDW59DRAFT_162981</name>
</gene>
<dbReference type="PANTHER" id="PTHR43792:SF1">
    <property type="entry name" value="N-ACETYLTRANSFERASE DOMAIN-CONTAINING PROTEIN"/>
    <property type="match status" value="1"/>
</dbReference>
<dbReference type="InterPro" id="IPR051531">
    <property type="entry name" value="N-acetyltransferase"/>
</dbReference>
<dbReference type="Pfam" id="PF13302">
    <property type="entry name" value="Acetyltransf_3"/>
    <property type="match status" value="1"/>
</dbReference>
<accession>A0ABR4I7U8</accession>
<feature type="domain" description="N-acetyltransferase" evidence="1">
    <location>
        <begin position="42"/>
        <end position="209"/>
    </location>
</feature>
<dbReference type="EMBL" id="JBFXLS010000049">
    <property type="protein sequence ID" value="KAL2823820.1"/>
    <property type="molecule type" value="Genomic_DNA"/>
</dbReference>
<comment type="caution">
    <text evidence="2">The sequence shown here is derived from an EMBL/GenBank/DDBJ whole genome shotgun (WGS) entry which is preliminary data.</text>
</comment>
<evidence type="ECO:0000313" key="3">
    <source>
        <dbReference type="Proteomes" id="UP001610335"/>
    </source>
</evidence>
<dbReference type="InterPro" id="IPR000182">
    <property type="entry name" value="GNAT_dom"/>
</dbReference>
<protein>
    <submittedName>
        <fullName evidence="2">GNAT domain-containing protein</fullName>
    </submittedName>
</protein>